<dbReference type="Pfam" id="PF04157">
    <property type="entry name" value="EAP30"/>
    <property type="match status" value="1"/>
</dbReference>
<dbReference type="PROSITE" id="PS51495">
    <property type="entry name" value="GLUE"/>
    <property type="match status" value="1"/>
</dbReference>
<dbReference type="InterPro" id="IPR036388">
    <property type="entry name" value="WH-like_DNA-bd_sf"/>
</dbReference>
<dbReference type="PANTHER" id="PTHR13128">
    <property type="entry name" value="VACUOLAR PROTEIN-SORTING-ASSOCIATED PROTEIN 36"/>
    <property type="match status" value="1"/>
</dbReference>
<dbReference type="OrthoDB" id="271448at2759"/>
<evidence type="ECO:0000313" key="11">
    <source>
        <dbReference type="EMBL" id="PRT56498.1"/>
    </source>
</evidence>
<evidence type="ECO:0000256" key="3">
    <source>
        <dbReference type="ARBA" id="ARBA00022448"/>
    </source>
</evidence>
<sequence length="468" mass="51992">MWRRISLTISKTPTLQDNEKLRASEQNVCLYKGNQGSKYKKGWIYLTDHRLCYVDDDRPEDYSIGLDLSQIESTEYTAKFVRSSGKITLALRHDQAVEEATVDSTWVCPICTFSNQLSKGFVFGRSALPTCLNCGVLASLEAIQASSISQPSPAAIDSQSKETVCPRCTFSNHPSLVECEMCGFLLKAKTETKVSLGETVKLSFRSGGSRQFYGKLGEVLEESKETIAQTSKTSTPVLDTDTMAIKFGIHSIEEAANSKHVKGDAVMVEAFADLRALMSRAEEVIKLVEAYGNSDLAISLGIGTSISRETASGKKTFYHQLARELTDFFDSSKILSKEGGAMTLHDVYAVYNRSRGIELVSPHDLRTAVELADDLGLPIRLRKLHSGVFIVEEKLYIPTHERLVQWMSRLEPWQADTGVSAQDVSNHFGWSIYIATEELESADLKGHLCRDEQPQAVRYFVNQICVPV</sequence>
<evidence type="ECO:0000256" key="9">
    <source>
        <dbReference type="RuleBase" id="RU367095"/>
    </source>
</evidence>
<dbReference type="GO" id="GO:0008270">
    <property type="term" value="F:zinc ion binding"/>
    <property type="evidence" value="ECO:0007669"/>
    <property type="project" value="UniProtKB-KW"/>
</dbReference>
<dbReference type="GO" id="GO:0031902">
    <property type="term" value="C:late endosome membrane"/>
    <property type="evidence" value="ECO:0007669"/>
    <property type="project" value="UniProtKB-UniRule"/>
</dbReference>
<dbReference type="Gene3D" id="1.10.10.10">
    <property type="entry name" value="Winged helix-like DNA-binding domain superfamily/Winged helix DNA-binding domain"/>
    <property type="match status" value="2"/>
</dbReference>
<comment type="subcellular location">
    <subcellularLocation>
        <location evidence="9">Cytoplasm</location>
    </subcellularLocation>
    <subcellularLocation>
        <location evidence="9">Endosome</location>
    </subcellularLocation>
</comment>
<protein>
    <recommendedName>
        <fullName evidence="2 9">Vacuolar protein-sorting-associated protein 36</fullName>
    </recommendedName>
    <alternativeName>
        <fullName evidence="9">ESCRT-II complex subunit VPS36</fullName>
    </alternativeName>
</protein>
<proteinExistence type="inferred from homology"/>
<dbReference type="AlphaFoldDB" id="A0A2T0FND1"/>
<dbReference type="GO" id="GO:0000814">
    <property type="term" value="C:ESCRT II complex"/>
    <property type="evidence" value="ECO:0007669"/>
    <property type="project" value="UniProtKB-UniRule"/>
</dbReference>
<evidence type="ECO:0000256" key="1">
    <source>
        <dbReference type="ARBA" id="ARBA00009697"/>
    </source>
</evidence>
<dbReference type="EMBL" id="NDIQ01000022">
    <property type="protein sequence ID" value="PRT56498.1"/>
    <property type="molecule type" value="Genomic_DNA"/>
</dbReference>
<evidence type="ECO:0000256" key="4">
    <source>
        <dbReference type="ARBA" id="ARBA00022490"/>
    </source>
</evidence>
<dbReference type="Pfam" id="PF16988">
    <property type="entry name" value="Vps36-NZF-N"/>
    <property type="match status" value="1"/>
</dbReference>
<reference evidence="11 12" key="1">
    <citation type="submission" date="2017-04" db="EMBL/GenBank/DDBJ databases">
        <title>Genome sequencing of [Candida] sorbophila.</title>
        <authorList>
            <person name="Ahn J.O."/>
        </authorList>
    </citation>
    <scope>NUCLEOTIDE SEQUENCE [LARGE SCALE GENOMIC DNA]</scope>
    <source>
        <strain evidence="11 12">DS02</strain>
    </source>
</reference>
<name>A0A2T0FND1_9ASCO</name>
<organism evidence="11 12">
    <name type="scientific">Wickerhamiella sorbophila</name>
    <dbReference type="NCBI Taxonomy" id="45607"/>
    <lineage>
        <taxon>Eukaryota</taxon>
        <taxon>Fungi</taxon>
        <taxon>Dikarya</taxon>
        <taxon>Ascomycota</taxon>
        <taxon>Saccharomycotina</taxon>
        <taxon>Dipodascomycetes</taxon>
        <taxon>Dipodascales</taxon>
        <taxon>Trichomonascaceae</taxon>
        <taxon>Wickerhamiella</taxon>
    </lineage>
</organism>
<dbReference type="InterPro" id="IPR031558">
    <property type="entry name" value="Vps36-NZF-N"/>
</dbReference>
<keyword evidence="4 9" id="KW-0963">Cytoplasm</keyword>
<dbReference type="SUPFAM" id="SSF50729">
    <property type="entry name" value="PH domain-like"/>
    <property type="match status" value="1"/>
</dbReference>
<dbReference type="GO" id="GO:0043130">
    <property type="term" value="F:ubiquitin binding"/>
    <property type="evidence" value="ECO:0007669"/>
    <property type="project" value="UniProtKB-UniRule"/>
</dbReference>
<accession>A0A2T0FND1</accession>
<dbReference type="InterPro" id="IPR040608">
    <property type="entry name" value="Snf8/Vps36"/>
</dbReference>
<dbReference type="RefSeq" id="XP_024666443.1">
    <property type="nucleotide sequence ID" value="XM_024810675.1"/>
</dbReference>
<dbReference type="InterPro" id="IPR011993">
    <property type="entry name" value="PH-like_dom_sf"/>
</dbReference>
<comment type="caution">
    <text evidence="11">The sequence shown here is derived from an EMBL/GenBank/DDBJ whole genome shotgun (WGS) entry which is preliminary data.</text>
</comment>
<gene>
    <name evidence="11" type="ORF">B9G98_04118</name>
</gene>
<dbReference type="InterPro" id="IPR001876">
    <property type="entry name" value="Znf_RanBP2"/>
</dbReference>
<dbReference type="InterPro" id="IPR036443">
    <property type="entry name" value="Znf_RanBP2_sf"/>
</dbReference>
<keyword evidence="6" id="KW-0863">Zinc-finger</keyword>
<comment type="function">
    <text evidence="9">Component of the ESCRT-II complex (endosomal sorting complex required for transport II), which is required for multivesicular body (MVB) formation and sorting of endosomal cargo proteins into MVBs.</text>
</comment>
<dbReference type="InterPro" id="IPR037855">
    <property type="entry name" value="Vps36"/>
</dbReference>
<evidence type="ECO:0000259" key="10">
    <source>
        <dbReference type="PROSITE" id="PS51495"/>
    </source>
</evidence>
<dbReference type="SMART" id="SM00547">
    <property type="entry name" value="ZnF_RBZ"/>
    <property type="match status" value="2"/>
</dbReference>
<keyword evidence="12" id="KW-1185">Reference proteome</keyword>
<comment type="similarity">
    <text evidence="1 9">Belongs to the VPS36 family.</text>
</comment>
<evidence type="ECO:0000256" key="2">
    <source>
        <dbReference type="ARBA" id="ARBA00017953"/>
    </source>
</evidence>
<dbReference type="GeneID" id="36517866"/>
<dbReference type="InterPro" id="IPR021648">
    <property type="entry name" value="GLUE_dom"/>
</dbReference>
<dbReference type="PANTHER" id="PTHR13128:SF12">
    <property type="entry name" value="VACUOLAR PROTEIN-SORTING-ASSOCIATED PROTEIN 36"/>
    <property type="match status" value="1"/>
</dbReference>
<dbReference type="Pfam" id="PF11605">
    <property type="entry name" value="Vps36_ESCRT-II"/>
    <property type="match status" value="1"/>
</dbReference>
<evidence type="ECO:0000256" key="8">
    <source>
        <dbReference type="ARBA" id="ARBA00022927"/>
    </source>
</evidence>
<dbReference type="FunFam" id="1.10.10.10:FF:000416">
    <property type="entry name" value="Vacuolar protein-sorting-associated protein 36"/>
    <property type="match status" value="1"/>
</dbReference>
<dbReference type="InterPro" id="IPR036390">
    <property type="entry name" value="WH_DNA-bd_sf"/>
</dbReference>
<keyword evidence="5" id="KW-0479">Metal-binding</keyword>
<dbReference type="Gene3D" id="2.30.30.380">
    <property type="entry name" value="Zn-finger domain of Sec23/24"/>
    <property type="match status" value="2"/>
</dbReference>
<comment type="subunit">
    <text evidence="9">Component of the endosomal sorting complex required for transport II (ESCRT-II).</text>
</comment>
<dbReference type="STRING" id="45607.A0A2T0FND1"/>
<dbReference type="Gene3D" id="2.30.29.30">
    <property type="entry name" value="Pleckstrin-homology domain (PH domain)/Phosphotyrosine-binding domain (PTB)"/>
    <property type="match status" value="1"/>
</dbReference>
<feature type="domain" description="GLUE N-terminal" evidence="10">
    <location>
        <begin position="5"/>
        <end position="232"/>
    </location>
</feature>
<dbReference type="SUPFAM" id="SSF46785">
    <property type="entry name" value="Winged helix' DNA-binding domain"/>
    <property type="match status" value="1"/>
</dbReference>
<evidence type="ECO:0000256" key="5">
    <source>
        <dbReference type="ARBA" id="ARBA00022723"/>
    </source>
</evidence>
<keyword evidence="7" id="KW-0862">Zinc</keyword>
<dbReference type="GO" id="GO:0032266">
    <property type="term" value="F:phosphatidylinositol-3-phosphate binding"/>
    <property type="evidence" value="ECO:0007669"/>
    <property type="project" value="UniProtKB-UniRule"/>
</dbReference>
<dbReference type="Proteomes" id="UP000238350">
    <property type="component" value="Unassembled WGS sequence"/>
</dbReference>
<evidence type="ECO:0000256" key="6">
    <source>
        <dbReference type="ARBA" id="ARBA00022771"/>
    </source>
</evidence>
<keyword evidence="8 9" id="KW-0653">Protein transport</keyword>
<dbReference type="GO" id="GO:0043328">
    <property type="term" value="P:protein transport to vacuole involved in ubiquitin-dependent protein catabolic process via the multivesicular body sorting pathway"/>
    <property type="evidence" value="ECO:0007669"/>
    <property type="project" value="UniProtKB-UniRule"/>
</dbReference>
<dbReference type="SUPFAM" id="SSF90209">
    <property type="entry name" value="Ran binding protein zinc finger-like"/>
    <property type="match status" value="2"/>
</dbReference>
<keyword evidence="3 9" id="KW-0813">Transport</keyword>
<keyword evidence="9" id="KW-0967">Endosome</keyword>
<evidence type="ECO:0000256" key="7">
    <source>
        <dbReference type="ARBA" id="ARBA00022833"/>
    </source>
</evidence>
<evidence type="ECO:0000313" key="12">
    <source>
        <dbReference type="Proteomes" id="UP000238350"/>
    </source>
</evidence>